<proteinExistence type="predicted"/>
<name>A0A0D0GNY6_9SPHI</name>
<dbReference type="RefSeq" id="WP_041879995.1">
    <property type="nucleotide sequence ID" value="NZ_CP157278.1"/>
</dbReference>
<dbReference type="Gene3D" id="3.30.460.10">
    <property type="entry name" value="Beta Polymerase, domain 2"/>
    <property type="match status" value="1"/>
</dbReference>
<organism evidence="1 2">
    <name type="scientific">Pedobacter lusitanus</name>
    <dbReference type="NCBI Taxonomy" id="1503925"/>
    <lineage>
        <taxon>Bacteria</taxon>
        <taxon>Pseudomonadati</taxon>
        <taxon>Bacteroidota</taxon>
        <taxon>Sphingobacteriia</taxon>
        <taxon>Sphingobacteriales</taxon>
        <taxon>Sphingobacteriaceae</taxon>
        <taxon>Pedobacter</taxon>
    </lineage>
</organism>
<reference evidence="1 2" key="1">
    <citation type="submission" date="2015-01" db="EMBL/GenBank/DDBJ databases">
        <title>Draft genome sequence of Pedobacter sp. NL19 isolated from sludge of an effluent treatment pond in an abandoned uranium mine.</title>
        <authorList>
            <person name="Santos T."/>
            <person name="Caetano T."/>
            <person name="Covas C."/>
            <person name="Cruz A."/>
            <person name="Mendo S."/>
        </authorList>
    </citation>
    <scope>NUCLEOTIDE SEQUENCE [LARGE SCALE GENOMIC DNA]</scope>
    <source>
        <strain evidence="1 2">NL19</strain>
    </source>
</reference>
<dbReference type="SUPFAM" id="SSF81301">
    <property type="entry name" value="Nucleotidyltransferase"/>
    <property type="match status" value="1"/>
</dbReference>
<dbReference type="Pfam" id="PF04439">
    <property type="entry name" value="Adenyl_transf"/>
    <property type="match status" value="2"/>
</dbReference>
<evidence type="ECO:0000313" key="1">
    <source>
        <dbReference type="EMBL" id="KIO77840.1"/>
    </source>
</evidence>
<dbReference type="InterPro" id="IPR007530">
    <property type="entry name" value="Aminoglycoside_adenylylTfrase"/>
</dbReference>
<dbReference type="EMBL" id="JXRA01000028">
    <property type="protein sequence ID" value="KIO77840.1"/>
    <property type="molecule type" value="Genomic_DNA"/>
</dbReference>
<dbReference type="AlphaFoldDB" id="A0A0D0GNY6"/>
<protein>
    <submittedName>
        <fullName evidence="1">Uncharacterized protein</fullName>
    </submittedName>
</protein>
<dbReference type="OrthoDB" id="741974at2"/>
<dbReference type="Proteomes" id="UP000032049">
    <property type="component" value="Unassembled WGS sequence"/>
</dbReference>
<keyword evidence="2" id="KW-1185">Reference proteome</keyword>
<dbReference type="SUPFAM" id="SSF81631">
    <property type="entry name" value="PAP/OAS1 substrate-binding domain"/>
    <property type="match status" value="2"/>
</dbReference>
<dbReference type="InterPro" id="IPR043519">
    <property type="entry name" value="NT_sf"/>
</dbReference>
<dbReference type="Gene3D" id="1.20.120.330">
    <property type="entry name" value="Nucleotidyltransferases domain 2"/>
    <property type="match status" value="2"/>
</dbReference>
<gene>
    <name evidence="1" type="ORF">TH53_06790</name>
</gene>
<evidence type="ECO:0000313" key="2">
    <source>
        <dbReference type="Proteomes" id="UP000032049"/>
    </source>
</evidence>
<accession>A0A0D0GNY6</accession>
<sequence length="591" mass="68779">MTPNFEIFIENNKDIQAVISFGSSGNIRSDKYSDVDLVLFTSSPSKYINENDSQWTADLGNVLSRVVFRDLVNYVEVNKLVMETGPALDLLIIDIAVFTKMVEYRQTGDTLNLPAQLLKLTDTYTYRIHYQLKRGYKMVFDASDVQRTIDLMFKYEGGNEDRNLILNENTFESQYNRFWQTCYKVNTWLICDETQYAMITLDNILKRNLILVLQWQTLLEKNDKSYDVFYDGAKLKEWCDPAIVKDLFNIFSYNSKQEIRKAVLHTMRLYINFSHRVAASKGYTINQPLEKEVLHAFSQEQFLGTNTTLNKVVGHLNSIAGDRNDIHAILFTTHELCYKDSLTLEIDCFLITSEPDQYAEKDIWYKYFDHIFCLSRSGDGFGAIIHLLFKDGFCLNVTLIDSLDVEKCNTYFHRAFYQALHKGYKLIYAKQGVSERIQSILHDYTGQSGIVDEKNFYANYNRFWQTTNKMAAKMVRKDFYYTILEMDNLMKSQVVRMLEWYTAIHDHSADIYPNAKKMHLWCDPVLYQELSHSFPHSGMNEMLQSIILTMNLYRKISSDVAAASDFSLNDKLEQKIYDTVMEISCAFSGVS</sequence>
<comment type="caution">
    <text evidence="1">The sequence shown here is derived from an EMBL/GenBank/DDBJ whole genome shotgun (WGS) entry which is preliminary data.</text>
</comment>